<sequence length="137" mass="15923">MNLQLEITVYNTERSDFPATLFPPTHQIINCDSLEIVSDRRGGLETKTVLSGEAVTLNNKISMKLNRSGNYTLQTTVWHLDVKNDEVETLEFYRDFHVNPNDGEDSTHYPYITRYPIFDFENTPWTMGNKYNLVKVE</sequence>
<accession>Q12YU6</accession>
<keyword evidence="2" id="KW-1185">Reference proteome</keyword>
<dbReference type="AlphaFoldDB" id="Q12YU6"/>
<evidence type="ECO:0000313" key="1">
    <source>
        <dbReference type="EMBL" id="ABE51380.1"/>
    </source>
</evidence>
<reference evidence="2" key="1">
    <citation type="journal article" date="2009" name="ISME J.">
        <title>The genome sequence of the psychrophilic archaeon, Methanococcoides burtonii: the role of genome evolution in cold adaptation.</title>
        <authorList>
            <person name="Allen M.A."/>
            <person name="Lauro F.M."/>
            <person name="Williams T.J."/>
            <person name="Burg D."/>
            <person name="Siddiqui K.S."/>
            <person name="De Francisci D."/>
            <person name="Chong K.W."/>
            <person name="Pilak O."/>
            <person name="Chew H.H."/>
            <person name="De Maere M.Z."/>
            <person name="Ting L."/>
            <person name="Katrib M."/>
            <person name="Ng C."/>
            <person name="Sowers K.R."/>
            <person name="Galperin M.Y."/>
            <person name="Anderson I.J."/>
            <person name="Ivanova N."/>
            <person name="Dalin E."/>
            <person name="Martinez M."/>
            <person name="Lapidus A."/>
            <person name="Hauser L."/>
            <person name="Land M."/>
            <person name="Thomas T."/>
            <person name="Cavicchioli R."/>
        </authorList>
    </citation>
    <scope>NUCLEOTIDE SEQUENCE [LARGE SCALE GENOMIC DNA]</scope>
    <source>
        <strain evidence="2">DSM 6242 / NBRC 107633 / OCM 468 / ACE-M</strain>
    </source>
</reference>
<dbReference type="Proteomes" id="UP000001979">
    <property type="component" value="Chromosome"/>
</dbReference>
<gene>
    <name evidence="1" type="ordered locus">Mbur_0385</name>
</gene>
<protein>
    <submittedName>
        <fullName evidence="1">Uncharacterized protein</fullName>
    </submittedName>
</protein>
<dbReference type="HOGENOM" id="CLU_1860691_0_0_2"/>
<organism evidence="1 2">
    <name type="scientific">Methanococcoides burtonii (strain DSM 6242 / NBRC 107633 / OCM 468 / ACE-M)</name>
    <dbReference type="NCBI Taxonomy" id="259564"/>
    <lineage>
        <taxon>Archaea</taxon>
        <taxon>Methanobacteriati</taxon>
        <taxon>Methanobacteriota</taxon>
        <taxon>Stenosarchaea group</taxon>
        <taxon>Methanomicrobia</taxon>
        <taxon>Methanosarcinales</taxon>
        <taxon>Methanosarcinaceae</taxon>
        <taxon>Methanococcoides</taxon>
    </lineage>
</organism>
<evidence type="ECO:0000313" key="2">
    <source>
        <dbReference type="Proteomes" id="UP000001979"/>
    </source>
</evidence>
<dbReference type="KEGG" id="mbu:Mbur_0385"/>
<proteinExistence type="predicted"/>
<name>Q12YU6_METBU</name>
<dbReference type="EMBL" id="CP000300">
    <property type="protein sequence ID" value="ABE51380.1"/>
    <property type="molecule type" value="Genomic_DNA"/>
</dbReference>